<keyword evidence="1" id="KW-1133">Transmembrane helix</keyword>
<accession>A0A0F9QK44</accession>
<dbReference type="AlphaFoldDB" id="A0A0F9QK44"/>
<keyword evidence="1" id="KW-0812">Transmembrane</keyword>
<feature type="transmembrane region" description="Helical" evidence="1">
    <location>
        <begin position="58"/>
        <end position="81"/>
    </location>
</feature>
<comment type="caution">
    <text evidence="2">The sequence shown here is derived from an EMBL/GenBank/DDBJ whole genome shotgun (WGS) entry which is preliminary data.</text>
</comment>
<keyword evidence="1" id="KW-0472">Membrane</keyword>
<evidence type="ECO:0000313" key="2">
    <source>
        <dbReference type="EMBL" id="KKN05698.1"/>
    </source>
</evidence>
<protein>
    <recommendedName>
        <fullName evidence="3">General stress protein 17M-like domain-containing protein</fullName>
    </recommendedName>
</protein>
<feature type="transmembrane region" description="Helical" evidence="1">
    <location>
        <begin position="93"/>
        <end position="118"/>
    </location>
</feature>
<sequence>MSTVITGLFESASQATLAIYRLEALGINEADISIVANDSYAKEDFAVDEGTKASEGGLIGAASGGILAAIIGGFTAVGTVATGGTGLLVAGPLVAAFAAGGAGAAVGGTLGAAIGAFIPEHEIKYYEDAIEKGSILIGIKYDSDNKNAIEEILNNAGASNVSTA</sequence>
<dbReference type="EMBL" id="LAZR01004773">
    <property type="protein sequence ID" value="KKN05698.1"/>
    <property type="molecule type" value="Genomic_DNA"/>
</dbReference>
<reference evidence="2" key="1">
    <citation type="journal article" date="2015" name="Nature">
        <title>Complex archaea that bridge the gap between prokaryotes and eukaryotes.</title>
        <authorList>
            <person name="Spang A."/>
            <person name="Saw J.H."/>
            <person name="Jorgensen S.L."/>
            <person name="Zaremba-Niedzwiedzka K."/>
            <person name="Martijn J."/>
            <person name="Lind A.E."/>
            <person name="van Eijk R."/>
            <person name="Schleper C."/>
            <person name="Guy L."/>
            <person name="Ettema T.J."/>
        </authorList>
    </citation>
    <scope>NUCLEOTIDE SEQUENCE</scope>
</reference>
<evidence type="ECO:0008006" key="3">
    <source>
        <dbReference type="Google" id="ProtNLM"/>
    </source>
</evidence>
<gene>
    <name evidence="2" type="ORF">LCGC14_1084800</name>
</gene>
<evidence type="ECO:0000256" key="1">
    <source>
        <dbReference type="SAM" id="Phobius"/>
    </source>
</evidence>
<dbReference type="InterPro" id="IPR052948">
    <property type="entry name" value="Low_temp-induced_all0457"/>
</dbReference>
<organism evidence="2">
    <name type="scientific">marine sediment metagenome</name>
    <dbReference type="NCBI Taxonomy" id="412755"/>
    <lineage>
        <taxon>unclassified sequences</taxon>
        <taxon>metagenomes</taxon>
        <taxon>ecological metagenomes</taxon>
    </lineage>
</organism>
<dbReference type="PANTHER" id="PTHR36109">
    <property type="entry name" value="MEMBRANE PROTEIN-RELATED"/>
    <property type="match status" value="1"/>
</dbReference>
<dbReference type="PANTHER" id="PTHR36109:SF2">
    <property type="entry name" value="MEMBRANE PROTEIN"/>
    <property type="match status" value="1"/>
</dbReference>
<name>A0A0F9QK44_9ZZZZ</name>
<proteinExistence type="predicted"/>